<dbReference type="EMBL" id="JAUJEA010000006">
    <property type="protein sequence ID" value="MDN5203092.1"/>
    <property type="molecule type" value="Genomic_DNA"/>
</dbReference>
<reference evidence="2" key="1">
    <citation type="submission" date="2023-06" db="EMBL/GenBank/DDBJ databases">
        <title>Genomic of Parafulvivirga corallium.</title>
        <authorList>
            <person name="Wang G."/>
        </authorList>
    </citation>
    <scope>NUCLEOTIDE SEQUENCE</scope>
    <source>
        <strain evidence="2">BMA10</strain>
    </source>
</reference>
<evidence type="ECO:0000313" key="2">
    <source>
        <dbReference type="EMBL" id="MDN5203092.1"/>
    </source>
</evidence>
<comment type="caution">
    <text evidence="2">The sequence shown here is derived from an EMBL/GenBank/DDBJ whole genome shotgun (WGS) entry which is preliminary data.</text>
</comment>
<sequence>MKNLEILSREQVAPETQQVFDNLKGAIGMVPNLYATAANSHKGLTALLGLGDALKGGEFSGKEVEAIALAVGEANGCNYCLSAHTAIGKMQGFTEEETVKLRTGEIEDGKLNALTSLAKEITETRGLPSQDTVDRFFSVGYNKAALVELIGFVANNTFTNYLNHIADTTVDFPKVSALNQLA</sequence>
<dbReference type="PANTHER" id="PTHR35446">
    <property type="entry name" value="SI:CH211-175M2.5"/>
    <property type="match status" value="1"/>
</dbReference>
<name>A0ABT8KQR0_9BACT</name>
<dbReference type="RefSeq" id="WP_346753114.1">
    <property type="nucleotide sequence ID" value="NZ_JAUJEA010000006.1"/>
</dbReference>
<dbReference type="NCBIfam" id="TIGR00778">
    <property type="entry name" value="ahpD_dom"/>
    <property type="match status" value="1"/>
</dbReference>
<organism evidence="2 3">
    <name type="scientific">Splendidivirga corallicola</name>
    <dbReference type="NCBI Taxonomy" id="3051826"/>
    <lineage>
        <taxon>Bacteria</taxon>
        <taxon>Pseudomonadati</taxon>
        <taxon>Bacteroidota</taxon>
        <taxon>Cytophagia</taxon>
        <taxon>Cytophagales</taxon>
        <taxon>Splendidivirgaceae</taxon>
        <taxon>Splendidivirga</taxon>
    </lineage>
</organism>
<gene>
    <name evidence="2" type="ORF">QQ008_17010</name>
</gene>
<dbReference type="SUPFAM" id="SSF69118">
    <property type="entry name" value="AhpD-like"/>
    <property type="match status" value="1"/>
</dbReference>
<accession>A0ABT8KQR0</accession>
<dbReference type="Proteomes" id="UP001172082">
    <property type="component" value="Unassembled WGS sequence"/>
</dbReference>
<keyword evidence="3" id="KW-1185">Reference proteome</keyword>
<evidence type="ECO:0000313" key="3">
    <source>
        <dbReference type="Proteomes" id="UP001172082"/>
    </source>
</evidence>
<dbReference type="Pfam" id="PF02627">
    <property type="entry name" value="CMD"/>
    <property type="match status" value="1"/>
</dbReference>
<protein>
    <submittedName>
        <fullName evidence="2">Carboxymuconolactone decarboxylase family protein</fullName>
    </submittedName>
</protein>
<dbReference type="InterPro" id="IPR029032">
    <property type="entry name" value="AhpD-like"/>
</dbReference>
<dbReference type="Gene3D" id="1.20.1290.10">
    <property type="entry name" value="AhpD-like"/>
    <property type="match status" value="1"/>
</dbReference>
<dbReference type="InterPro" id="IPR003779">
    <property type="entry name" value="CMD-like"/>
</dbReference>
<dbReference type="InterPro" id="IPR004675">
    <property type="entry name" value="AhpD_core"/>
</dbReference>
<proteinExistence type="predicted"/>
<dbReference type="PANTHER" id="PTHR35446:SF3">
    <property type="entry name" value="CMD DOMAIN-CONTAINING PROTEIN"/>
    <property type="match status" value="1"/>
</dbReference>
<evidence type="ECO:0000259" key="1">
    <source>
        <dbReference type="Pfam" id="PF02627"/>
    </source>
</evidence>
<feature type="domain" description="Carboxymuconolactone decarboxylase-like" evidence="1">
    <location>
        <begin position="48"/>
        <end position="110"/>
    </location>
</feature>